<evidence type="ECO:0000256" key="1">
    <source>
        <dbReference type="SAM" id="MobiDB-lite"/>
    </source>
</evidence>
<dbReference type="RefSeq" id="WP_180365116.1">
    <property type="nucleotide sequence ID" value="NZ_FNNF01000043.1"/>
</dbReference>
<evidence type="ECO:0000313" key="3">
    <source>
        <dbReference type="Proteomes" id="UP000182429"/>
    </source>
</evidence>
<evidence type="ECO:0000313" key="2">
    <source>
        <dbReference type="EMBL" id="SDW73873.1"/>
    </source>
</evidence>
<protein>
    <submittedName>
        <fullName evidence="2">Uncharacterized protein</fullName>
    </submittedName>
</protein>
<feature type="compositionally biased region" description="Basic and acidic residues" evidence="1">
    <location>
        <begin position="75"/>
        <end position="87"/>
    </location>
</feature>
<feature type="region of interest" description="Disordered" evidence="1">
    <location>
        <begin position="1"/>
        <end position="93"/>
    </location>
</feature>
<name>A0A1H2VZW7_9FIRM</name>
<feature type="non-terminal residue" evidence="2">
    <location>
        <position position="1"/>
    </location>
</feature>
<dbReference type="Proteomes" id="UP000182429">
    <property type="component" value="Unassembled WGS sequence"/>
</dbReference>
<gene>
    <name evidence="2" type="ORF">SAMN04487759_1431</name>
</gene>
<proteinExistence type="predicted"/>
<feature type="compositionally biased region" description="Low complexity" evidence="1">
    <location>
        <begin position="7"/>
        <end position="40"/>
    </location>
</feature>
<dbReference type="AlphaFoldDB" id="A0A1H2VZW7"/>
<sequence>ESESISESESYSASEYDNSNTESGSEFVSESESSSFSTSEANQFELPSESEVEYGSEYENSSEYETHYHGASYTPEKETKTVSDDNVVKTGDNTDMTKDAVMAAMGLTGMAAVVGKKKKKSTND</sequence>
<organism evidence="2 3">
    <name type="scientific">Kandleria vitulina</name>
    <dbReference type="NCBI Taxonomy" id="1630"/>
    <lineage>
        <taxon>Bacteria</taxon>
        <taxon>Bacillati</taxon>
        <taxon>Bacillota</taxon>
        <taxon>Erysipelotrichia</taxon>
        <taxon>Erysipelotrichales</taxon>
        <taxon>Coprobacillaceae</taxon>
        <taxon>Kandleria</taxon>
    </lineage>
</organism>
<reference evidence="2 3" key="1">
    <citation type="submission" date="2016-10" db="EMBL/GenBank/DDBJ databases">
        <authorList>
            <person name="de Groot N.N."/>
        </authorList>
    </citation>
    <scope>NUCLEOTIDE SEQUENCE [LARGE SCALE GENOMIC DNA]</scope>
    <source>
        <strain evidence="2 3">S3b</strain>
    </source>
</reference>
<feature type="compositionally biased region" description="Acidic residues" evidence="1">
    <location>
        <begin position="48"/>
        <end position="62"/>
    </location>
</feature>
<dbReference type="EMBL" id="FNNF01000043">
    <property type="protein sequence ID" value="SDW73873.1"/>
    <property type="molecule type" value="Genomic_DNA"/>
</dbReference>
<accession>A0A1H2VZW7</accession>